<dbReference type="Pfam" id="PF11553">
    <property type="entry name" value="DUF3231"/>
    <property type="match status" value="1"/>
</dbReference>
<dbReference type="EMBL" id="JXAK01000050">
    <property type="protein sequence ID" value="KIL38838.1"/>
    <property type="molecule type" value="Genomic_DNA"/>
</dbReference>
<evidence type="ECO:0000313" key="2">
    <source>
        <dbReference type="Proteomes" id="UP000031967"/>
    </source>
</evidence>
<dbReference type="RefSeq" id="WP_041050386.1">
    <property type="nucleotide sequence ID" value="NZ_JXAK01000050.1"/>
</dbReference>
<dbReference type="Proteomes" id="UP000031967">
    <property type="component" value="Unassembled WGS sequence"/>
</dbReference>
<dbReference type="InterPro" id="IPR021617">
    <property type="entry name" value="DUF3231"/>
</dbReference>
<name>A0ABR5ADR6_9BACL</name>
<reference evidence="1 2" key="1">
    <citation type="submission" date="2014-12" db="EMBL/GenBank/DDBJ databases">
        <title>Draft genome sequence of Paenibacillus kamchatkensis strain B-2647.</title>
        <authorList>
            <person name="Karlyshev A.V."/>
            <person name="Kudryashova E.B."/>
        </authorList>
    </citation>
    <scope>NUCLEOTIDE SEQUENCE [LARGE SCALE GENOMIC DNA]</scope>
    <source>
        <strain evidence="1 2">VKM B-2647</strain>
    </source>
</reference>
<sequence>MVNVLETAIDTIKSITTQDEDQPLHIGEAMGCWTYLKGLELAKTSVQIGINSTTDHELKTLLEEDLKLGTSQRKRLHEFMLREGLTLPKAPEELPNSDPTRIPFGAKFTDEIIATDLSLKIVSLIVAAAANAADAVRTDVCAMFIQFQAEKLAFAARLKQSMRKRGWIDVPPFYIPPGAQEQPS</sequence>
<dbReference type="Gene3D" id="1.20.1260.10">
    <property type="match status" value="1"/>
</dbReference>
<protein>
    <recommendedName>
        <fullName evidence="3">DUF3231 family protein</fullName>
    </recommendedName>
</protein>
<comment type="caution">
    <text evidence="1">The sequence shown here is derived from an EMBL/GenBank/DDBJ whole genome shotgun (WGS) entry which is preliminary data.</text>
</comment>
<gene>
    <name evidence="1" type="ORF">SD70_23960</name>
</gene>
<organism evidence="1 2">
    <name type="scientific">Gordoniibacillus kamchatkensis</name>
    <dbReference type="NCBI Taxonomy" id="1590651"/>
    <lineage>
        <taxon>Bacteria</taxon>
        <taxon>Bacillati</taxon>
        <taxon>Bacillota</taxon>
        <taxon>Bacilli</taxon>
        <taxon>Bacillales</taxon>
        <taxon>Paenibacillaceae</taxon>
        <taxon>Gordoniibacillus</taxon>
    </lineage>
</organism>
<accession>A0ABR5ADR6</accession>
<dbReference type="InterPro" id="IPR012347">
    <property type="entry name" value="Ferritin-like"/>
</dbReference>
<keyword evidence="2" id="KW-1185">Reference proteome</keyword>
<proteinExistence type="predicted"/>
<evidence type="ECO:0008006" key="3">
    <source>
        <dbReference type="Google" id="ProtNLM"/>
    </source>
</evidence>
<evidence type="ECO:0000313" key="1">
    <source>
        <dbReference type="EMBL" id="KIL38838.1"/>
    </source>
</evidence>